<dbReference type="InterPro" id="IPR053257">
    <property type="entry name" value="Cu-only_SOD"/>
</dbReference>
<keyword evidence="8" id="KW-0472">Membrane</keyword>
<dbReference type="InterPro" id="IPR036423">
    <property type="entry name" value="SOD-like_Cu/Zn_dom_sf"/>
</dbReference>
<keyword evidence="11" id="KW-1185">Reference proteome</keyword>
<evidence type="ECO:0000256" key="7">
    <source>
        <dbReference type="ARBA" id="ARBA00049204"/>
    </source>
</evidence>
<dbReference type="EC" id="1.15.1.1" evidence="4"/>
<dbReference type="AlphaFoldDB" id="A0A8H3J4Z7"/>
<comment type="caution">
    <text evidence="10">The sequence shown here is derived from an EMBL/GenBank/DDBJ whole genome shotgun (WGS) entry which is preliminary data.</text>
</comment>
<dbReference type="PANTHER" id="PTHR20910">
    <property type="entry name" value="AGAP001623-PA"/>
    <property type="match status" value="1"/>
</dbReference>
<keyword evidence="6" id="KW-0049">Antioxidant</keyword>
<proteinExistence type="inferred from homology"/>
<comment type="similarity">
    <text evidence="3">Belongs to the Cu-Zn superoxide dismutase family.</text>
</comment>
<evidence type="ECO:0000256" key="6">
    <source>
        <dbReference type="ARBA" id="ARBA00022862"/>
    </source>
</evidence>
<protein>
    <recommendedName>
        <fullName evidence="4">superoxide dismutase</fullName>
        <ecNumber evidence="4">1.15.1.1</ecNumber>
    </recommendedName>
</protein>
<dbReference type="Gene3D" id="2.60.40.200">
    <property type="entry name" value="Superoxide dismutase, copper/zinc binding domain"/>
    <property type="match status" value="1"/>
</dbReference>
<accession>A0A8H3J4Z7</accession>
<dbReference type="GO" id="GO:0046872">
    <property type="term" value="F:metal ion binding"/>
    <property type="evidence" value="ECO:0007669"/>
    <property type="project" value="InterPro"/>
</dbReference>
<comment type="catalytic activity">
    <reaction evidence="7">
        <text>2 superoxide + 2 H(+) = H2O2 + O2</text>
        <dbReference type="Rhea" id="RHEA:20696"/>
        <dbReference type="ChEBI" id="CHEBI:15378"/>
        <dbReference type="ChEBI" id="CHEBI:15379"/>
        <dbReference type="ChEBI" id="CHEBI:16240"/>
        <dbReference type="ChEBI" id="CHEBI:18421"/>
        <dbReference type="EC" id="1.15.1.1"/>
    </reaction>
</comment>
<dbReference type="FunFam" id="2.60.40.200:FF:000007">
    <property type="entry name" value="Cell surface Cu-only superoxide dismutase 5"/>
    <property type="match status" value="1"/>
</dbReference>
<dbReference type="PANTHER" id="PTHR20910:SF1">
    <property type="entry name" value="SUPEROXIDE DISMUTASE COPPER_ZINC BINDING DOMAIN-CONTAINING PROTEIN"/>
    <property type="match status" value="1"/>
</dbReference>
<keyword evidence="8" id="KW-0812">Transmembrane</keyword>
<reference evidence="10" key="1">
    <citation type="submission" date="2021-03" db="EMBL/GenBank/DDBJ databases">
        <authorList>
            <person name="Tagirdzhanova G."/>
        </authorList>
    </citation>
    <scope>NUCLEOTIDE SEQUENCE</scope>
</reference>
<evidence type="ECO:0000256" key="3">
    <source>
        <dbReference type="ARBA" id="ARBA00010457"/>
    </source>
</evidence>
<organism evidence="10 11">
    <name type="scientific">Alectoria fallacina</name>
    <dbReference type="NCBI Taxonomy" id="1903189"/>
    <lineage>
        <taxon>Eukaryota</taxon>
        <taxon>Fungi</taxon>
        <taxon>Dikarya</taxon>
        <taxon>Ascomycota</taxon>
        <taxon>Pezizomycotina</taxon>
        <taxon>Lecanoromycetes</taxon>
        <taxon>OSLEUM clade</taxon>
        <taxon>Lecanoromycetidae</taxon>
        <taxon>Lecanorales</taxon>
        <taxon>Lecanorineae</taxon>
        <taxon>Parmeliaceae</taxon>
        <taxon>Alectoria</taxon>
    </lineage>
</organism>
<evidence type="ECO:0000313" key="11">
    <source>
        <dbReference type="Proteomes" id="UP000664203"/>
    </source>
</evidence>
<name>A0A8H3J4Z7_9LECA</name>
<evidence type="ECO:0000256" key="5">
    <source>
        <dbReference type="ARBA" id="ARBA00022525"/>
    </source>
</evidence>
<evidence type="ECO:0000313" key="10">
    <source>
        <dbReference type="EMBL" id="CAF9940866.1"/>
    </source>
</evidence>
<evidence type="ECO:0000256" key="8">
    <source>
        <dbReference type="SAM" id="Phobius"/>
    </source>
</evidence>
<evidence type="ECO:0000256" key="9">
    <source>
        <dbReference type="SAM" id="SignalP"/>
    </source>
</evidence>
<evidence type="ECO:0000256" key="1">
    <source>
        <dbReference type="ARBA" id="ARBA00004196"/>
    </source>
</evidence>
<keyword evidence="9" id="KW-0732">Signal</keyword>
<feature type="chain" id="PRO_5034385214" description="superoxide dismutase" evidence="9">
    <location>
        <begin position="19"/>
        <end position="248"/>
    </location>
</feature>
<sequence>MHSTIYLAALFALALVNAQVPGATTIEGSPTYDGLPVPGTTGKLGNAAITQNNPTCITYNATLPSTGSIHGYVSATANTNGTGVFFNVYLSGLPSESLGPFLYHIHDQPVPADGNCTATEAHLDPYIRGEIPPCDNTQPETCQVGDLTGKHGNVTISPFAAQYSDLYVSTQAGLGSFLGNRSINIHSANTTRLACANFELVSSNCNSSTSGSNATTSTTATPSPFLGGATTTFVSIGAVGAGIVAFLL</sequence>
<dbReference type="SUPFAM" id="SSF49329">
    <property type="entry name" value="Cu,Zn superoxide dismutase-like"/>
    <property type="match status" value="1"/>
</dbReference>
<dbReference type="GO" id="GO:0004784">
    <property type="term" value="F:superoxide dismutase activity"/>
    <property type="evidence" value="ECO:0007669"/>
    <property type="project" value="UniProtKB-EC"/>
</dbReference>
<feature type="signal peptide" evidence="9">
    <location>
        <begin position="1"/>
        <end position="18"/>
    </location>
</feature>
<evidence type="ECO:0000256" key="2">
    <source>
        <dbReference type="ARBA" id="ARBA00004613"/>
    </source>
</evidence>
<feature type="transmembrane region" description="Helical" evidence="8">
    <location>
        <begin position="225"/>
        <end position="247"/>
    </location>
</feature>
<comment type="subcellular location">
    <subcellularLocation>
        <location evidence="1">Cell envelope</location>
    </subcellularLocation>
    <subcellularLocation>
        <location evidence="2">Secreted</location>
    </subcellularLocation>
</comment>
<gene>
    <name evidence="10" type="ORF">ALECFALPRED_008889</name>
</gene>
<keyword evidence="5" id="KW-0964">Secreted</keyword>
<dbReference type="EMBL" id="CAJPDR010000624">
    <property type="protein sequence ID" value="CAF9940866.1"/>
    <property type="molecule type" value="Genomic_DNA"/>
</dbReference>
<dbReference type="GO" id="GO:0005576">
    <property type="term" value="C:extracellular region"/>
    <property type="evidence" value="ECO:0007669"/>
    <property type="project" value="UniProtKB-SubCell"/>
</dbReference>
<dbReference type="Proteomes" id="UP000664203">
    <property type="component" value="Unassembled WGS sequence"/>
</dbReference>
<dbReference type="OrthoDB" id="159229at2759"/>
<keyword evidence="8" id="KW-1133">Transmembrane helix</keyword>
<evidence type="ECO:0000256" key="4">
    <source>
        <dbReference type="ARBA" id="ARBA00012682"/>
    </source>
</evidence>